<sequence length="260" mass="30296">MLENSNIPDMLRPLNLLYLMFKTKVGMSSARNSRCKKKSLKGVLDLIKKKEIAYNQSKGLHQDAKGGQQCKRSASRTAISKPLPRLLYMQNPMVWLTNKLDFRYLKNWDPNFSETEFTRGARQAVSTITELLSKNMFDSLKPLLTKSALLNLRKDVEILWADEVRRNIALTPGDVRLIIPRKLHFRNISDRKFCDIDIVCFGQKWLEAYGFNPNPPLMFTEIIVRFHRNYSEGMKPDWTISAFKVLRFNIVHQKSKRKNS</sequence>
<protein>
    <submittedName>
        <fullName evidence="1">Uncharacterized protein</fullName>
    </submittedName>
</protein>
<dbReference type="PANTHER" id="PTHR13333">
    <property type="entry name" value="M-AAA PROTEASE-INTERACTING PROTEIN 1, MITOCHONDRIAL"/>
    <property type="match status" value="1"/>
</dbReference>
<proteinExistence type="predicted"/>
<organism evidence="1">
    <name type="scientific">Triatoma infestans</name>
    <name type="common">Assassin bug</name>
    <dbReference type="NCBI Taxonomy" id="30076"/>
    <lineage>
        <taxon>Eukaryota</taxon>
        <taxon>Metazoa</taxon>
        <taxon>Ecdysozoa</taxon>
        <taxon>Arthropoda</taxon>
        <taxon>Hexapoda</taxon>
        <taxon>Insecta</taxon>
        <taxon>Pterygota</taxon>
        <taxon>Neoptera</taxon>
        <taxon>Paraneoptera</taxon>
        <taxon>Hemiptera</taxon>
        <taxon>Heteroptera</taxon>
        <taxon>Panheteroptera</taxon>
        <taxon>Cimicomorpha</taxon>
        <taxon>Reduviidae</taxon>
        <taxon>Triatominae</taxon>
        <taxon>Triatoma</taxon>
    </lineage>
</organism>
<dbReference type="PANTHER" id="PTHR13333:SF5">
    <property type="entry name" value="M-AAA PROTEASE-INTERACTING PROTEIN 1, MITOCHONDRIAL"/>
    <property type="match status" value="1"/>
</dbReference>
<evidence type="ECO:0000313" key="1">
    <source>
        <dbReference type="EMBL" id="JAR99177.1"/>
    </source>
</evidence>
<dbReference type="GO" id="GO:0005743">
    <property type="term" value="C:mitochondrial inner membrane"/>
    <property type="evidence" value="ECO:0007669"/>
    <property type="project" value="TreeGrafter"/>
</dbReference>
<dbReference type="EMBL" id="GEMB01004085">
    <property type="protein sequence ID" value="JAR99177.1"/>
    <property type="molecule type" value="Transcribed_RNA"/>
</dbReference>
<dbReference type="GO" id="GO:0043022">
    <property type="term" value="F:ribosome binding"/>
    <property type="evidence" value="ECO:0007669"/>
    <property type="project" value="TreeGrafter"/>
</dbReference>
<reference evidence="1" key="1">
    <citation type="submission" date="2016-04" db="EMBL/GenBank/DDBJ databases">
        <authorList>
            <person name="Calderon-Fernandez G.M.Sr."/>
        </authorList>
    </citation>
    <scope>NUCLEOTIDE SEQUENCE</scope>
    <source>
        <strain evidence="1">Int1</strain>
        <tissue evidence="1">Integument</tissue>
    </source>
</reference>
<dbReference type="AlphaFoldDB" id="A0A170XSL8"/>
<accession>A0A170XSL8</accession>
<name>A0A170XSL8_TRIIF</name>
<dbReference type="GO" id="GO:0032979">
    <property type="term" value="P:protein insertion into mitochondrial inner membrane from matrix"/>
    <property type="evidence" value="ECO:0007669"/>
    <property type="project" value="TreeGrafter"/>
</dbReference>
<dbReference type="Gene3D" id="3.10.450.240">
    <property type="match status" value="1"/>
</dbReference>
<reference evidence="1" key="2">
    <citation type="journal article" date="2017" name="J. Med. Entomol.">
        <title>Transcriptome Analysis of the Triatoma infestans (Hemiptera: Reduviidae) Integument.</title>
        <authorList>
            <person name="Calderon-Fernandez G.M."/>
            <person name="Moriconi D.E."/>
            <person name="Dulbecco A.B."/>
            <person name="Juarez M.P."/>
        </authorList>
    </citation>
    <scope>NUCLEOTIDE SEQUENCE</scope>
    <source>
        <strain evidence="1">Int1</strain>
        <tissue evidence="1">Integument</tissue>
    </source>
</reference>